<feature type="non-terminal residue" evidence="1">
    <location>
        <position position="187"/>
    </location>
</feature>
<gene>
    <name evidence="1" type="ORF">FA13DRAFT_1628157</name>
</gene>
<sequence>MNKAEPAPSTFDVPRRLLNDTLVDIMGEVTEDATRDLLFSAPFTEEEVEAAKLRLRGRGGSATGGDGIGYGTVLEMDNGDILELCNRYRTIGLKSCMLKFMTQLITARLVQFADTEKLLPLSQNGFRAGYRTSNNMFILDTARRRAKADGTPLYVAYVNMSNTFPSTDQSTLWLKLRKWGAGGPIFD</sequence>
<dbReference type="STRING" id="71717.A0A4Y7TEB7"/>
<proteinExistence type="predicted"/>
<comment type="caution">
    <text evidence="1">The sequence shown here is derived from an EMBL/GenBank/DDBJ whole genome shotgun (WGS) entry which is preliminary data.</text>
</comment>
<organism evidence="1 2">
    <name type="scientific">Coprinellus micaceus</name>
    <name type="common">Glistening ink-cap mushroom</name>
    <name type="synonym">Coprinus micaceus</name>
    <dbReference type="NCBI Taxonomy" id="71717"/>
    <lineage>
        <taxon>Eukaryota</taxon>
        <taxon>Fungi</taxon>
        <taxon>Dikarya</taxon>
        <taxon>Basidiomycota</taxon>
        <taxon>Agaricomycotina</taxon>
        <taxon>Agaricomycetes</taxon>
        <taxon>Agaricomycetidae</taxon>
        <taxon>Agaricales</taxon>
        <taxon>Agaricineae</taxon>
        <taxon>Psathyrellaceae</taxon>
        <taxon>Coprinellus</taxon>
    </lineage>
</organism>
<dbReference type="Proteomes" id="UP000298030">
    <property type="component" value="Unassembled WGS sequence"/>
</dbReference>
<protein>
    <recommendedName>
        <fullName evidence="3">Reverse transcriptase domain-containing protein</fullName>
    </recommendedName>
</protein>
<reference evidence="1 2" key="1">
    <citation type="journal article" date="2019" name="Nat. Ecol. Evol.">
        <title>Megaphylogeny resolves global patterns of mushroom evolution.</title>
        <authorList>
            <person name="Varga T."/>
            <person name="Krizsan K."/>
            <person name="Foldi C."/>
            <person name="Dima B."/>
            <person name="Sanchez-Garcia M."/>
            <person name="Sanchez-Ramirez S."/>
            <person name="Szollosi G.J."/>
            <person name="Szarkandi J.G."/>
            <person name="Papp V."/>
            <person name="Albert L."/>
            <person name="Andreopoulos W."/>
            <person name="Angelini C."/>
            <person name="Antonin V."/>
            <person name="Barry K.W."/>
            <person name="Bougher N.L."/>
            <person name="Buchanan P."/>
            <person name="Buyck B."/>
            <person name="Bense V."/>
            <person name="Catcheside P."/>
            <person name="Chovatia M."/>
            <person name="Cooper J."/>
            <person name="Damon W."/>
            <person name="Desjardin D."/>
            <person name="Finy P."/>
            <person name="Geml J."/>
            <person name="Haridas S."/>
            <person name="Hughes K."/>
            <person name="Justo A."/>
            <person name="Karasinski D."/>
            <person name="Kautmanova I."/>
            <person name="Kiss B."/>
            <person name="Kocsube S."/>
            <person name="Kotiranta H."/>
            <person name="LaButti K.M."/>
            <person name="Lechner B.E."/>
            <person name="Liimatainen K."/>
            <person name="Lipzen A."/>
            <person name="Lukacs Z."/>
            <person name="Mihaltcheva S."/>
            <person name="Morgado L.N."/>
            <person name="Niskanen T."/>
            <person name="Noordeloos M.E."/>
            <person name="Ohm R.A."/>
            <person name="Ortiz-Santana B."/>
            <person name="Ovrebo C."/>
            <person name="Racz N."/>
            <person name="Riley R."/>
            <person name="Savchenko A."/>
            <person name="Shiryaev A."/>
            <person name="Soop K."/>
            <person name="Spirin V."/>
            <person name="Szebenyi C."/>
            <person name="Tomsovsky M."/>
            <person name="Tulloss R.E."/>
            <person name="Uehling J."/>
            <person name="Grigoriev I.V."/>
            <person name="Vagvolgyi C."/>
            <person name="Papp T."/>
            <person name="Martin F.M."/>
            <person name="Miettinen O."/>
            <person name="Hibbett D.S."/>
            <person name="Nagy L.G."/>
        </authorList>
    </citation>
    <scope>NUCLEOTIDE SEQUENCE [LARGE SCALE GENOMIC DNA]</scope>
    <source>
        <strain evidence="1 2">FP101781</strain>
    </source>
</reference>
<keyword evidence="2" id="KW-1185">Reference proteome</keyword>
<accession>A0A4Y7TEB7</accession>
<dbReference type="AlphaFoldDB" id="A0A4Y7TEB7"/>
<evidence type="ECO:0008006" key="3">
    <source>
        <dbReference type="Google" id="ProtNLM"/>
    </source>
</evidence>
<name>A0A4Y7TEB7_COPMI</name>
<dbReference type="EMBL" id="QPFP01000015">
    <property type="protein sequence ID" value="TEB32526.1"/>
    <property type="molecule type" value="Genomic_DNA"/>
</dbReference>
<evidence type="ECO:0000313" key="2">
    <source>
        <dbReference type="Proteomes" id="UP000298030"/>
    </source>
</evidence>
<evidence type="ECO:0000313" key="1">
    <source>
        <dbReference type="EMBL" id="TEB32526.1"/>
    </source>
</evidence>
<dbReference type="OrthoDB" id="3049395at2759"/>